<gene>
    <name evidence="12" type="ORF">AVESOBMORE_215</name>
</gene>
<dbReference type="Proteomes" id="UP000204647">
    <property type="component" value="Segment"/>
</dbReference>
<accession>A0A0K2D0Y3</accession>
<dbReference type="KEGG" id="vg:26632978"/>
<organism evidence="12 13">
    <name type="scientific">Bacillus phage AvesoBmore</name>
    <dbReference type="NCBI Taxonomy" id="1698451"/>
    <lineage>
        <taxon>Viruses</taxon>
        <taxon>Duplodnaviria</taxon>
        <taxon>Heunggongvirae</taxon>
        <taxon>Uroviricota</taxon>
        <taxon>Caudoviricetes</taxon>
        <taxon>Herelleviridae</taxon>
        <taxon>Bastillevirinae</taxon>
        <taxon>Bequatrovirus</taxon>
        <taxon>Bequatrovirus avesobmore</taxon>
    </lineage>
</organism>
<keyword evidence="5" id="KW-0899">Viral immunoevasion</keyword>
<evidence type="ECO:0000313" key="13">
    <source>
        <dbReference type="Proteomes" id="UP000204647"/>
    </source>
</evidence>
<dbReference type="GO" id="GO:0042781">
    <property type="term" value="F:3'-tRNA processing endoribonuclease activity"/>
    <property type="evidence" value="ECO:0007669"/>
    <property type="project" value="TreeGrafter"/>
</dbReference>
<comment type="cofactor">
    <cofactor evidence="1">
        <name>Zn(2+)</name>
        <dbReference type="ChEBI" id="CHEBI:29105"/>
    </cofactor>
</comment>
<evidence type="ECO:0000256" key="8">
    <source>
        <dbReference type="ARBA" id="ARBA00034308"/>
    </source>
</evidence>
<keyword evidence="3" id="KW-0945">Host-virus interaction</keyword>
<feature type="domain" description="Metallo-beta-lactamase" evidence="11">
    <location>
        <begin position="29"/>
        <end position="229"/>
    </location>
</feature>
<protein>
    <recommendedName>
        <fullName evidence="9">Anti-Pycsar protein Apyc1</fullName>
    </recommendedName>
</protein>
<keyword evidence="12" id="KW-0378">Hydrolase</keyword>
<dbReference type="GeneID" id="26632978"/>
<comment type="catalytic activity">
    <reaction evidence="6">
        <text>3',5'-cyclic CMP + H2O = CMP + H(+)</text>
        <dbReference type="Rhea" id="RHEA:72675"/>
        <dbReference type="ChEBI" id="CHEBI:15377"/>
        <dbReference type="ChEBI" id="CHEBI:15378"/>
        <dbReference type="ChEBI" id="CHEBI:58003"/>
        <dbReference type="ChEBI" id="CHEBI:60377"/>
    </reaction>
    <physiologicalReaction direction="left-to-right" evidence="6">
        <dbReference type="Rhea" id="RHEA:72676"/>
    </physiologicalReaction>
</comment>
<evidence type="ECO:0000313" key="12">
    <source>
        <dbReference type="EMBL" id="ALA13410.1"/>
    </source>
</evidence>
<dbReference type="EMBL" id="KT307976">
    <property type="protein sequence ID" value="ALA13410.1"/>
    <property type="molecule type" value="Genomic_DNA"/>
</dbReference>
<evidence type="ECO:0000256" key="3">
    <source>
        <dbReference type="ARBA" id="ARBA00022581"/>
    </source>
</evidence>
<evidence type="ECO:0000256" key="4">
    <source>
        <dbReference type="ARBA" id="ARBA00022632"/>
    </source>
</evidence>
<keyword evidence="13" id="KW-1185">Reference proteome</keyword>
<comment type="subunit">
    <text evidence="2">Homodimer.</text>
</comment>
<sequence length="251" mass="28460">MLHTYYTTKGGQALLQFIGRGSAFNTLEGNNSAYCIHEGELFLIDCGSNVFERLDHAGVLGVVKNIKVLITHTHDDHIGSLGGLIFHSYFNMGTMGEKNITVYAPYTLKVPKILSLMGVTNKYYHIKQFESHVELEYANEPVFVQAVPNHHVEELLSYGYVIDIKRKCVYYSGDSNNIHPYILGRLESGIIDYFYQDTCKADYEGNVHLSINKLCELVGKNRDKVYCMHLDKGFPVQWVKTLGFNVVESVF</sequence>
<evidence type="ECO:0000256" key="1">
    <source>
        <dbReference type="ARBA" id="ARBA00001947"/>
    </source>
</evidence>
<evidence type="ECO:0000256" key="6">
    <source>
        <dbReference type="ARBA" id="ARBA00034221"/>
    </source>
</evidence>
<comment type="catalytic activity">
    <reaction evidence="10">
        <text>3',5'-cyclic UMP + H2O = UMP + H(+)</text>
        <dbReference type="Rhea" id="RHEA:70575"/>
        <dbReference type="ChEBI" id="CHEBI:15377"/>
        <dbReference type="ChEBI" id="CHEBI:15378"/>
        <dbReference type="ChEBI" id="CHEBI:57865"/>
        <dbReference type="ChEBI" id="CHEBI:184387"/>
    </reaction>
    <physiologicalReaction direction="left-to-right" evidence="10">
        <dbReference type="Rhea" id="RHEA:70576"/>
    </physiologicalReaction>
</comment>
<evidence type="ECO:0000256" key="5">
    <source>
        <dbReference type="ARBA" id="ARBA00023280"/>
    </source>
</evidence>
<evidence type="ECO:0000259" key="11">
    <source>
        <dbReference type="SMART" id="SM00849"/>
    </source>
</evidence>
<evidence type="ECO:0000256" key="7">
    <source>
        <dbReference type="ARBA" id="ARBA00034293"/>
    </source>
</evidence>
<dbReference type="SMART" id="SM00849">
    <property type="entry name" value="Lactamase_B"/>
    <property type="match status" value="1"/>
</dbReference>
<proteinExistence type="inferred from homology"/>
<dbReference type="InterPro" id="IPR036866">
    <property type="entry name" value="RibonucZ/Hydroxyglut_hydro"/>
</dbReference>
<dbReference type="InterPro" id="IPR001279">
    <property type="entry name" value="Metallo-B-lactamas"/>
</dbReference>
<comment type="function">
    <text evidence="7">Counteracts the host Pycsar antiviral defense system. Phosphodiesterase that enables metal-dependent hydrolysis of host cyclic nucleotide Pycsar defense signals such as cCMP and cUMP.</text>
</comment>
<evidence type="ECO:0000256" key="9">
    <source>
        <dbReference type="ARBA" id="ARBA00034340"/>
    </source>
</evidence>
<dbReference type="PANTHER" id="PTHR46018">
    <property type="entry name" value="ZINC PHOSPHODIESTERASE ELAC PROTEIN 1"/>
    <property type="match status" value="1"/>
</dbReference>
<dbReference type="PANTHER" id="PTHR46018:SF2">
    <property type="entry name" value="ZINC PHOSPHODIESTERASE ELAC PROTEIN 1"/>
    <property type="match status" value="1"/>
</dbReference>
<dbReference type="Gene3D" id="3.60.15.10">
    <property type="entry name" value="Ribonuclease Z/Hydroxyacylglutathione hydrolase-like"/>
    <property type="match status" value="1"/>
</dbReference>
<name>A0A0K2D0Y3_9CAUD</name>
<dbReference type="SUPFAM" id="SSF56281">
    <property type="entry name" value="Metallo-hydrolase/oxidoreductase"/>
    <property type="match status" value="1"/>
</dbReference>
<dbReference type="OrthoDB" id="7571at10239"/>
<dbReference type="RefSeq" id="YP_009206570.1">
    <property type="nucleotide sequence ID" value="NC_028887.1"/>
</dbReference>
<reference evidence="12 13" key="1">
    <citation type="journal article" date="2015" name="Genome Announc.">
        <title>Genome Sequences of Two Bacillus cereus Group Bacteriophages, Eyuki and AvesoBmore.</title>
        <authorList>
            <person name="Erill I."/>
            <person name="Caruso S.M."/>
        </authorList>
    </citation>
    <scope>NUCLEOTIDE SEQUENCE [LARGE SCALE GENOMIC DNA]</scope>
</reference>
<keyword evidence="4" id="KW-1090">Inhibition of host innate immune response by virus</keyword>
<dbReference type="Pfam" id="PF23023">
    <property type="entry name" value="Anti-Pycsar_Apyc1"/>
    <property type="match status" value="1"/>
</dbReference>
<comment type="similarity">
    <text evidence="8">Belongs to the anti-Pycsar protein Apyc1 family.</text>
</comment>
<dbReference type="GO" id="GO:0052170">
    <property type="term" value="P:symbiont-mediated suppression of host innate immune response"/>
    <property type="evidence" value="ECO:0007669"/>
    <property type="project" value="UniProtKB-KW"/>
</dbReference>
<evidence type="ECO:0000256" key="2">
    <source>
        <dbReference type="ARBA" id="ARBA00011738"/>
    </source>
</evidence>
<evidence type="ECO:0000256" key="10">
    <source>
        <dbReference type="ARBA" id="ARBA00048505"/>
    </source>
</evidence>